<organism evidence="4 5">
    <name type="scientific">Colletotrichum zoysiae</name>
    <dbReference type="NCBI Taxonomy" id="1216348"/>
    <lineage>
        <taxon>Eukaryota</taxon>
        <taxon>Fungi</taxon>
        <taxon>Dikarya</taxon>
        <taxon>Ascomycota</taxon>
        <taxon>Pezizomycotina</taxon>
        <taxon>Sordariomycetes</taxon>
        <taxon>Hypocreomycetidae</taxon>
        <taxon>Glomerellales</taxon>
        <taxon>Glomerellaceae</taxon>
        <taxon>Colletotrichum</taxon>
        <taxon>Colletotrichum graminicola species complex</taxon>
    </lineage>
</organism>
<dbReference type="PANTHER" id="PTHR42901:SF1">
    <property type="entry name" value="ALCOHOL DEHYDROGENASE"/>
    <property type="match status" value="1"/>
</dbReference>
<dbReference type="AlphaFoldDB" id="A0AAD9HMP2"/>
<dbReference type="Proteomes" id="UP001232148">
    <property type="component" value="Unassembled WGS sequence"/>
</dbReference>
<gene>
    <name evidence="4" type="ORF">LX32DRAFT_236457</name>
</gene>
<dbReference type="EMBL" id="MU842835">
    <property type="protein sequence ID" value="KAK2031966.1"/>
    <property type="molecule type" value="Genomic_DNA"/>
</dbReference>
<dbReference type="PRINTS" id="PR00081">
    <property type="entry name" value="GDHRDH"/>
</dbReference>
<accession>A0AAD9HMP2</accession>
<evidence type="ECO:0000313" key="4">
    <source>
        <dbReference type="EMBL" id="KAK2031966.1"/>
    </source>
</evidence>
<comment type="caution">
    <text evidence="4">The sequence shown here is derived from an EMBL/GenBank/DDBJ whole genome shotgun (WGS) entry which is preliminary data.</text>
</comment>
<reference evidence="4" key="1">
    <citation type="submission" date="2021-06" db="EMBL/GenBank/DDBJ databases">
        <title>Comparative genomics, transcriptomics and evolutionary studies reveal genomic signatures of adaptation to plant cell wall in hemibiotrophic fungi.</title>
        <authorList>
            <consortium name="DOE Joint Genome Institute"/>
            <person name="Baroncelli R."/>
            <person name="Diaz J.F."/>
            <person name="Benocci T."/>
            <person name="Peng M."/>
            <person name="Battaglia E."/>
            <person name="Haridas S."/>
            <person name="Andreopoulos W."/>
            <person name="Labutti K."/>
            <person name="Pangilinan J."/>
            <person name="Floch G.L."/>
            <person name="Makela M.R."/>
            <person name="Henrissat B."/>
            <person name="Grigoriev I.V."/>
            <person name="Crouch J.A."/>
            <person name="De Vries R.P."/>
            <person name="Sukno S.A."/>
            <person name="Thon M.R."/>
        </authorList>
    </citation>
    <scope>NUCLEOTIDE SEQUENCE</scope>
    <source>
        <strain evidence="4">MAFF235873</strain>
    </source>
</reference>
<sequence length="290" mass="31205">MSLPSPTKTYRTKTYQDISSSRAELSTKGKHAFISGGGSGIGAAISQSLAKSGISSLGIMGRSAKSLDDTKAAIESLNRETKVYLYAADLTDAEATSAALASFSKSIGGKIDILVANAAYLPDIHSITDTDPADWWRAFEISVRGNFNLLRAFHPHASPSASVVHISTAAIHLPHLLGYSAYRASKIAATKLFEHFHGENPDFFVVQVHPGLIGGTAMSEKFGESVEALGMPYDDIALPGDFVVWTLSSEAAFLNGRLVHANWDVEELKGLRGELERDPSRFTMGLQGWY</sequence>
<feature type="domain" description="Ketoreductase" evidence="3">
    <location>
        <begin position="30"/>
        <end position="216"/>
    </location>
</feature>
<dbReference type="InterPro" id="IPR057326">
    <property type="entry name" value="KR_dom"/>
</dbReference>
<proteinExistence type="inferred from homology"/>
<dbReference type="InterPro" id="IPR002347">
    <property type="entry name" value="SDR_fam"/>
</dbReference>
<evidence type="ECO:0000259" key="3">
    <source>
        <dbReference type="SMART" id="SM00822"/>
    </source>
</evidence>
<dbReference type="SUPFAM" id="SSF51735">
    <property type="entry name" value="NAD(P)-binding Rossmann-fold domains"/>
    <property type="match status" value="1"/>
</dbReference>
<keyword evidence="5" id="KW-1185">Reference proteome</keyword>
<evidence type="ECO:0000313" key="5">
    <source>
        <dbReference type="Proteomes" id="UP001232148"/>
    </source>
</evidence>
<dbReference type="PANTHER" id="PTHR42901">
    <property type="entry name" value="ALCOHOL DEHYDROGENASE"/>
    <property type="match status" value="1"/>
</dbReference>
<evidence type="ECO:0000256" key="2">
    <source>
        <dbReference type="ARBA" id="ARBA00023002"/>
    </source>
</evidence>
<name>A0AAD9HMP2_9PEZI</name>
<dbReference type="Gene3D" id="3.40.50.720">
    <property type="entry name" value="NAD(P)-binding Rossmann-like Domain"/>
    <property type="match status" value="1"/>
</dbReference>
<comment type="similarity">
    <text evidence="1">Belongs to the short-chain dehydrogenases/reductases (SDR) family.</text>
</comment>
<evidence type="ECO:0000256" key="1">
    <source>
        <dbReference type="ARBA" id="ARBA00006484"/>
    </source>
</evidence>
<keyword evidence="2" id="KW-0560">Oxidoreductase</keyword>
<dbReference type="Pfam" id="PF00106">
    <property type="entry name" value="adh_short"/>
    <property type="match status" value="1"/>
</dbReference>
<dbReference type="GO" id="GO:0016491">
    <property type="term" value="F:oxidoreductase activity"/>
    <property type="evidence" value="ECO:0007669"/>
    <property type="project" value="UniProtKB-KW"/>
</dbReference>
<dbReference type="CDD" id="cd05233">
    <property type="entry name" value="SDR_c"/>
    <property type="match status" value="1"/>
</dbReference>
<dbReference type="InterPro" id="IPR036291">
    <property type="entry name" value="NAD(P)-bd_dom_sf"/>
</dbReference>
<protein>
    <submittedName>
        <fullName evidence="4">NAD(P)-binding protein</fullName>
    </submittedName>
</protein>
<dbReference type="SMART" id="SM00822">
    <property type="entry name" value="PKS_KR"/>
    <property type="match status" value="1"/>
</dbReference>